<dbReference type="EMBL" id="PHIG01000004">
    <property type="protein sequence ID" value="PJK31596.1"/>
    <property type="molecule type" value="Genomic_DNA"/>
</dbReference>
<dbReference type="SMART" id="SM00382">
    <property type="entry name" value="AAA"/>
    <property type="match status" value="1"/>
</dbReference>
<proteinExistence type="predicted"/>
<dbReference type="Proteomes" id="UP000229498">
    <property type="component" value="Unassembled WGS sequence"/>
</dbReference>
<evidence type="ECO:0000313" key="10">
    <source>
        <dbReference type="EMBL" id="PJK31596.1"/>
    </source>
</evidence>
<evidence type="ECO:0000313" key="11">
    <source>
        <dbReference type="Proteomes" id="UP000229498"/>
    </source>
</evidence>
<evidence type="ECO:0000256" key="3">
    <source>
        <dbReference type="ARBA" id="ARBA00022741"/>
    </source>
</evidence>
<dbReference type="GO" id="GO:0034040">
    <property type="term" value="F:ATPase-coupled lipid transmembrane transporter activity"/>
    <property type="evidence" value="ECO:0007669"/>
    <property type="project" value="TreeGrafter"/>
</dbReference>
<dbReference type="SUPFAM" id="SSF52540">
    <property type="entry name" value="P-loop containing nucleoside triphosphate hydrolases"/>
    <property type="match status" value="1"/>
</dbReference>
<dbReference type="Pfam" id="PF00005">
    <property type="entry name" value="ABC_tran"/>
    <property type="match status" value="1"/>
</dbReference>
<dbReference type="InterPro" id="IPR039421">
    <property type="entry name" value="Type_1_exporter"/>
</dbReference>
<accession>A0A2M9G7E3</accession>
<keyword evidence="2 7" id="KW-0812">Transmembrane</keyword>
<feature type="transmembrane region" description="Helical" evidence="7">
    <location>
        <begin position="22"/>
        <end position="44"/>
    </location>
</feature>
<dbReference type="InterPro" id="IPR036640">
    <property type="entry name" value="ABC1_TM_sf"/>
</dbReference>
<dbReference type="Gene3D" id="1.20.1560.10">
    <property type="entry name" value="ABC transporter type 1, transmembrane domain"/>
    <property type="match status" value="1"/>
</dbReference>
<evidence type="ECO:0000256" key="1">
    <source>
        <dbReference type="ARBA" id="ARBA00004651"/>
    </source>
</evidence>
<dbReference type="SUPFAM" id="SSF90123">
    <property type="entry name" value="ABC transporter transmembrane region"/>
    <property type="match status" value="1"/>
</dbReference>
<feature type="transmembrane region" description="Helical" evidence="7">
    <location>
        <begin position="56"/>
        <end position="73"/>
    </location>
</feature>
<keyword evidence="11" id="KW-1185">Reference proteome</keyword>
<evidence type="ECO:0000256" key="2">
    <source>
        <dbReference type="ARBA" id="ARBA00022692"/>
    </source>
</evidence>
<dbReference type="CDD" id="cd18586">
    <property type="entry name" value="ABC_6TM_PrtD_like"/>
    <property type="match status" value="1"/>
</dbReference>
<evidence type="ECO:0000256" key="5">
    <source>
        <dbReference type="ARBA" id="ARBA00022989"/>
    </source>
</evidence>
<dbReference type="PANTHER" id="PTHR24221">
    <property type="entry name" value="ATP-BINDING CASSETTE SUB-FAMILY B"/>
    <property type="match status" value="1"/>
</dbReference>
<evidence type="ECO:0000259" key="8">
    <source>
        <dbReference type="PROSITE" id="PS50893"/>
    </source>
</evidence>
<evidence type="ECO:0000256" key="4">
    <source>
        <dbReference type="ARBA" id="ARBA00022840"/>
    </source>
</evidence>
<feature type="domain" description="ABC transporter" evidence="8">
    <location>
        <begin position="333"/>
        <end position="567"/>
    </location>
</feature>
<feature type="transmembrane region" description="Helical" evidence="7">
    <location>
        <begin position="242"/>
        <end position="266"/>
    </location>
</feature>
<dbReference type="GO" id="GO:0016887">
    <property type="term" value="F:ATP hydrolysis activity"/>
    <property type="evidence" value="ECO:0007669"/>
    <property type="project" value="InterPro"/>
</dbReference>
<keyword evidence="5 7" id="KW-1133">Transmembrane helix</keyword>
<comment type="subcellular location">
    <subcellularLocation>
        <location evidence="1">Cell membrane</location>
        <topology evidence="1">Multi-pass membrane protein</topology>
    </subcellularLocation>
</comment>
<dbReference type="GO" id="GO:0005524">
    <property type="term" value="F:ATP binding"/>
    <property type="evidence" value="ECO:0007669"/>
    <property type="project" value="UniProtKB-KW"/>
</dbReference>
<reference evidence="10 11" key="1">
    <citation type="submission" date="2017-11" db="EMBL/GenBank/DDBJ databases">
        <title>Draft genome sequence of Rhizobiales bacterium SY3-13.</title>
        <authorList>
            <person name="Sun C."/>
        </authorList>
    </citation>
    <scope>NUCLEOTIDE SEQUENCE [LARGE SCALE GENOMIC DNA]</scope>
    <source>
        <strain evidence="10 11">SY3-13</strain>
    </source>
</reference>
<feature type="transmembrane region" description="Helical" evidence="7">
    <location>
        <begin position="129"/>
        <end position="152"/>
    </location>
</feature>
<dbReference type="InterPro" id="IPR003439">
    <property type="entry name" value="ABC_transporter-like_ATP-bd"/>
</dbReference>
<dbReference type="GO" id="GO:0005886">
    <property type="term" value="C:plasma membrane"/>
    <property type="evidence" value="ECO:0007669"/>
    <property type="project" value="UniProtKB-SubCell"/>
</dbReference>
<dbReference type="Pfam" id="PF00664">
    <property type="entry name" value="ABC_membrane"/>
    <property type="match status" value="1"/>
</dbReference>
<dbReference type="PROSITE" id="PS50893">
    <property type="entry name" value="ABC_TRANSPORTER_2"/>
    <property type="match status" value="1"/>
</dbReference>
<dbReference type="InterPro" id="IPR011527">
    <property type="entry name" value="ABC1_TM_dom"/>
</dbReference>
<dbReference type="OrthoDB" id="5288404at2"/>
<evidence type="ECO:0000259" key="9">
    <source>
        <dbReference type="PROSITE" id="PS50929"/>
    </source>
</evidence>
<evidence type="ECO:0000256" key="6">
    <source>
        <dbReference type="ARBA" id="ARBA00023136"/>
    </source>
</evidence>
<keyword evidence="3" id="KW-0547">Nucleotide-binding</keyword>
<dbReference type="PANTHER" id="PTHR24221:SF248">
    <property type="entry name" value="ABC TRANSPORTER TRANSMEMBRANE REGION"/>
    <property type="match status" value="1"/>
</dbReference>
<organism evidence="10 11">
    <name type="scientific">Minwuia thermotolerans</name>
    <dbReference type="NCBI Taxonomy" id="2056226"/>
    <lineage>
        <taxon>Bacteria</taxon>
        <taxon>Pseudomonadati</taxon>
        <taxon>Pseudomonadota</taxon>
        <taxon>Alphaproteobacteria</taxon>
        <taxon>Minwuiales</taxon>
        <taxon>Minwuiaceae</taxon>
        <taxon>Minwuia</taxon>
    </lineage>
</organism>
<keyword evidence="6 7" id="KW-0472">Membrane</keyword>
<evidence type="ECO:0000256" key="7">
    <source>
        <dbReference type="SAM" id="Phobius"/>
    </source>
</evidence>
<dbReference type="PROSITE" id="PS50929">
    <property type="entry name" value="ABC_TM1F"/>
    <property type="match status" value="1"/>
</dbReference>
<gene>
    <name evidence="10" type="ORF">CVT23_00635</name>
</gene>
<feature type="domain" description="ABC transmembrane type-1" evidence="9">
    <location>
        <begin position="22"/>
        <end position="301"/>
    </location>
</feature>
<comment type="caution">
    <text evidence="10">The sequence shown here is derived from an EMBL/GenBank/DDBJ whole genome shotgun (WGS) entry which is preliminary data.</text>
</comment>
<dbReference type="GO" id="GO:0140359">
    <property type="term" value="F:ABC-type transporter activity"/>
    <property type="evidence" value="ECO:0007669"/>
    <property type="project" value="InterPro"/>
</dbReference>
<keyword evidence="4" id="KW-0067">ATP-binding</keyword>
<dbReference type="Gene3D" id="3.40.50.300">
    <property type="entry name" value="P-loop containing nucleotide triphosphate hydrolases"/>
    <property type="match status" value="1"/>
</dbReference>
<name>A0A2M9G7E3_9PROT</name>
<sequence>MADGPEWLREVLAPVRRRIGEVIAYSSIINLLAIAAPIFVLQVYDRVVFHGGLSTLQGLVIGMFAAIVFDFVLRQGRARLLRSAAVDMDVELARALYSRITAAPLPVLESRPTAYWQALFRDAEVVRNAFSGLSAVLIADLPFALFFAVVIFIIAPPVAWVLLAAFPLFIGLAWWSGRVMQDANREEREASFDRDAVTAELIGGRTTIKALALKGPMTEVWEARHVRAVDESVRRGRQSDRFVHMGLGLTVLTTVAVTAVGAVAILNQELSIGALVAANMLGGRIVQPFQQLIGNWRTYMATRQSLKRLGEAFATAEEPARGAVRPNVRDGVLMLDDVTFGYAPDRPPAVRNVRLKIGNGLHALVGPNGSGKTTLLKLMQGLYRPSHGRVMLDEADIAQFGREDLARAIGYVPQHTFLFAGTIRENIAIGDPGADDGLIVDAAHLAGAHSAISEMADGYGARIGEGGMDLPGGVRQRIAIARALLGNPPVLLLDEPSGNLDTEAAKTLARNLEALAEDRTIVVVTHSPVLLEVCHNIIALDGGRIVAAGPAGQVRERMEAARRLKEVER</sequence>
<dbReference type="InterPro" id="IPR003593">
    <property type="entry name" value="AAA+_ATPase"/>
</dbReference>
<protein>
    <submittedName>
        <fullName evidence="10">Type I secretion system ATPase</fullName>
    </submittedName>
</protein>
<feature type="transmembrane region" description="Helical" evidence="7">
    <location>
        <begin position="158"/>
        <end position="175"/>
    </location>
</feature>
<dbReference type="InterPro" id="IPR047957">
    <property type="entry name" value="ABC_AprD-like_6TM"/>
</dbReference>
<dbReference type="RefSeq" id="WP_109794421.1">
    <property type="nucleotide sequence ID" value="NZ_PHIG01000004.1"/>
</dbReference>
<dbReference type="InterPro" id="IPR027417">
    <property type="entry name" value="P-loop_NTPase"/>
</dbReference>
<dbReference type="AlphaFoldDB" id="A0A2M9G7E3"/>